<comment type="function">
    <text evidence="1">Core component of nucleosome. Nucleosomes wrap and compact DNA into chromatin, limiting DNA accessibility to the cellular machineries which require DNA as a template. Histones thereby play a central role in transcription regulation, DNA repair, DNA replication and chromosomal stability. DNA accessibility is regulated via a complex set of post-translational modifications of histones, also called histone code, and nucleosome remodeling.</text>
</comment>
<reference evidence="5 6" key="1">
    <citation type="submission" date="2024-01" db="EMBL/GenBank/DDBJ databases">
        <authorList>
            <person name="Waweru B."/>
        </authorList>
    </citation>
    <scope>NUCLEOTIDE SEQUENCE [LARGE SCALE GENOMIC DNA]</scope>
</reference>
<dbReference type="InterPro" id="IPR000558">
    <property type="entry name" value="Histone_H2B"/>
</dbReference>
<feature type="compositionally biased region" description="Basic and acidic residues" evidence="3">
    <location>
        <begin position="142"/>
        <end position="206"/>
    </location>
</feature>
<dbReference type="SMART" id="SM00427">
    <property type="entry name" value="H2B"/>
    <property type="match status" value="1"/>
</dbReference>
<comment type="caution">
    <text evidence="5">The sequence shown here is derived from an EMBL/GenBank/DDBJ whole genome shotgun (WGS) entry which is preliminary data.</text>
</comment>
<evidence type="ECO:0000256" key="2">
    <source>
        <dbReference type="ARBA" id="ARBA00006846"/>
    </source>
</evidence>
<feature type="region of interest" description="Disordered" evidence="3">
    <location>
        <begin position="33"/>
        <end position="219"/>
    </location>
</feature>
<dbReference type="GO" id="GO:0003677">
    <property type="term" value="F:DNA binding"/>
    <property type="evidence" value="ECO:0007669"/>
    <property type="project" value="InterPro"/>
</dbReference>
<dbReference type="GO" id="GO:0000786">
    <property type="term" value="C:nucleosome"/>
    <property type="evidence" value="ECO:0007669"/>
    <property type="project" value="InterPro"/>
</dbReference>
<dbReference type="CDD" id="cd22910">
    <property type="entry name" value="HFD_H2B"/>
    <property type="match status" value="1"/>
</dbReference>
<dbReference type="SUPFAM" id="SSF47113">
    <property type="entry name" value="Histone-fold"/>
    <property type="match status" value="1"/>
</dbReference>
<proteinExistence type="inferred from homology"/>
<comment type="similarity">
    <text evidence="2">Belongs to the histone H2B family.</text>
</comment>
<dbReference type="Proteomes" id="UP001314170">
    <property type="component" value="Unassembled WGS sequence"/>
</dbReference>
<sequence length="315" mass="35733">MAPKRRGKKVVGTVMRSTRKVLRETVQVAFIERDTQESTQYQEQDGETEDIDTPAMKTFRTIPVAQKEHEEEDQITAFSVEKQDKEVATLDSQEREEPSKEGERKEEQTSDVSEEVHLKEVPNKDDATDAVPQDQEEEPSREEENRKEDQRSRVSQEEPSEEEPKKDTSSAGDQEGKSTKKVRNKEGKKTAQRKDQTQEGKGDIERKRKRKRGTTESGPGYKRYVVKVLKQVHPDLGISSMAMSVVNSLMNDMFERIAEEAAKLSNYRKRTTLSSGEVQGAVKLVLPRELGKHAIAEGSKAVANYMSYGIKRSKS</sequence>
<dbReference type="GO" id="GO:0030527">
    <property type="term" value="F:structural constituent of chromatin"/>
    <property type="evidence" value="ECO:0007669"/>
    <property type="project" value="InterPro"/>
</dbReference>
<dbReference type="PRINTS" id="PR00621">
    <property type="entry name" value="HISTONEH2B"/>
</dbReference>
<dbReference type="GO" id="GO:0046982">
    <property type="term" value="F:protein heterodimerization activity"/>
    <property type="evidence" value="ECO:0007669"/>
    <property type="project" value="InterPro"/>
</dbReference>
<dbReference type="FunFam" id="1.10.20.10:FF:000043">
    <property type="entry name" value="Histone H2B"/>
    <property type="match status" value="1"/>
</dbReference>
<dbReference type="PANTHER" id="PTHR23428">
    <property type="entry name" value="HISTONE H2B"/>
    <property type="match status" value="1"/>
</dbReference>
<gene>
    <name evidence="5" type="ORF">DCAF_LOCUS8819</name>
</gene>
<evidence type="ECO:0000313" key="5">
    <source>
        <dbReference type="EMBL" id="CAK7332123.1"/>
    </source>
</evidence>
<name>A0AAV1RAT9_9ROSI</name>
<accession>A0AAV1RAT9</accession>
<evidence type="ECO:0000256" key="1">
    <source>
        <dbReference type="ARBA" id="ARBA00002001"/>
    </source>
</evidence>
<feature type="domain" description="Core Histone H2A/H2B/H3" evidence="4">
    <location>
        <begin position="202"/>
        <end position="284"/>
    </location>
</feature>
<protein>
    <recommendedName>
        <fullName evidence="4">Core Histone H2A/H2B/H3 domain-containing protein</fullName>
    </recommendedName>
</protein>
<dbReference type="InterPro" id="IPR009072">
    <property type="entry name" value="Histone-fold"/>
</dbReference>
<feature type="compositionally biased region" description="Basic and acidic residues" evidence="3">
    <location>
        <begin position="81"/>
        <end position="127"/>
    </location>
</feature>
<dbReference type="EMBL" id="CAWUPB010000913">
    <property type="protein sequence ID" value="CAK7332123.1"/>
    <property type="molecule type" value="Genomic_DNA"/>
</dbReference>
<dbReference type="GO" id="GO:0005634">
    <property type="term" value="C:nucleus"/>
    <property type="evidence" value="ECO:0007669"/>
    <property type="project" value="UniProtKB-ARBA"/>
</dbReference>
<evidence type="ECO:0000259" key="4">
    <source>
        <dbReference type="Pfam" id="PF00125"/>
    </source>
</evidence>
<dbReference type="Gene3D" id="1.10.20.10">
    <property type="entry name" value="Histone, subunit A"/>
    <property type="match status" value="1"/>
</dbReference>
<keyword evidence="6" id="KW-1185">Reference proteome</keyword>
<dbReference type="Pfam" id="PF00125">
    <property type="entry name" value="Histone"/>
    <property type="match status" value="1"/>
</dbReference>
<dbReference type="InterPro" id="IPR007125">
    <property type="entry name" value="H2A/H2B/H3"/>
</dbReference>
<evidence type="ECO:0000256" key="3">
    <source>
        <dbReference type="SAM" id="MobiDB-lite"/>
    </source>
</evidence>
<organism evidence="5 6">
    <name type="scientific">Dovyalis caffra</name>
    <dbReference type="NCBI Taxonomy" id="77055"/>
    <lineage>
        <taxon>Eukaryota</taxon>
        <taxon>Viridiplantae</taxon>
        <taxon>Streptophyta</taxon>
        <taxon>Embryophyta</taxon>
        <taxon>Tracheophyta</taxon>
        <taxon>Spermatophyta</taxon>
        <taxon>Magnoliopsida</taxon>
        <taxon>eudicotyledons</taxon>
        <taxon>Gunneridae</taxon>
        <taxon>Pentapetalae</taxon>
        <taxon>rosids</taxon>
        <taxon>fabids</taxon>
        <taxon>Malpighiales</taxon>
        <taxon>Salicaceae</taxon>
        <taxon>Flacourtieae</taxon>
        <taxon>Dovyalis</taxon>
    </lineage>
</organism>
<dbReference type="AlphaFoldDB" id="A0AAV1RAT9"/>
<evidence type="ECO:0000313" key="6">
    <source>
        <dbReference type="Proteomes" id="UP001314170"/>
    </source>
</evidence>